<sequence length="81" mass="8415">GIGKGVTYTSSNVDTPADGFVKMAWANTESFGCGVVKCGNYWSVVCHYKPGATLDQRIYEPGNPCSACPSGTSCEQGLCAA</sequence>
<evidence type="ECO:0000259" key="1">
    <source>
        <dbReference type="Pfam" id="PF00188"/>
    </source>
</evidence>
<protein>
    <submittedName>
        <fullName evidence="2">SCP domain-containing protein</fullName>
    </submittedName>
</protein>
<comment type="caution">
    <text evidence="2">The sequence shown here is derived from an EMBL/GenBank/DDBJ whole genome shotgun (WGS) entry which is preliminary data.</text>
</comment>
<dbReference type="InterPro" id="IPR014044">
    <property type="entry name" value="CAP_dom"/>
</dbReference>
<accession>A0AAN8GEW8</accession>
<evidence type="ECO:0000313" key="2">
    <source>
        <dbReference type="EMBL" id="KAK5985748.1"/>
    </source>
</evidence>
<name>A0AAN8GEW8_TRICO</name>
<reference evidence="2 3" key="1">
    <citation type="submission" date="2019-10" db="EMBL/GenBank/DDBJ databases">
        <title>Assembly and Annotation for the nematode Trichostrongylus colubriformis.</title>
        <authorList>
            <person name="Martin J."/>
        </authorList>
    </citation>
    <scope>NUCLEOTIDE SEQUENCE [LARGE SCALE GENOMIC DNA]</scope>
    <source>
        <strain evidence="2">G859</strain>
        <tissue evidence="2">Whole worm</tissue>
    </source>
</reference>
<keyword evidence="3" id="KW-1185">Reference proteome</keyword>
<dbReference type="Proteomes" id="UP001331761">
    <property type="component" value="Unassembled WGS sequence"/>
</dbReference>
<dbReference type="Pfam" id="PF00188">
    <property type="entry name" value="CAP"/>
    <property type="match status" value="1"/>
</dbReference>
<dbReference type="InterPro" id="IPR035940">
    <property type="entry name" value="CAP_sf"/>
</dbReference>
<dbReference type="AlphaFoldDB" id="A0AAN8GEW8"/>
<dbReference type="Gene3D" id="3.40.33.10">
    <property type="entry name" value="CAP"/>
    <property type="match status" value="1"/>
</dbReference>
<evidence type="ECO:0000313" key="3">
    <source>
        <dbReference type="Proteomes" id="UP001331761"/>
    </source>
</evidence>
<feature type="domain" description="SCP" evidence="1">
    <location>
        <begin position="19"/>
        <end position="48"/>
    </location>
</feature>
<dbReference type="EMBL" id="WIXE01001380">
    <property type="protein sequence ID" value="KAK5985748.1"/>
    <property type="molecule type" value="Genomic_DNA"/>
</dbReference>
<dbReference type="SUPFAM" id="SSF55797">
    <property type="entry name" value="PR-1-like"/>
    <property type="match status" value="1"/>
</dbReference>
<organism evidence="2 3">
    <name type="scientific">Trichostrongylus colubriformis</name>
    <name type="common">Black scour worm</name>
    <dbReference type="NCBI Taxonomy" id="6319"/>
    <lineage>
        <taxon>Eukaryota</taxon>
        <taxon>Metazoa</taxon>
        <taxon>Ecdysozoa</taxon>
        <taxon>Nematoda</taxon>
        <taxon>Chromadorea</taxon>
        <taxon>Rhabditida</taxon>
        <taxon>Rhabditina</taxon>
        <taxon>Rhabditomorpha</taxon>
        <taxon>Strongyloidea</taxon>
        <taxon>Trichostrongylidae</taxon>
        <taxon>Trichostrongylus</taxon>
    </lineage>
</organism>
<gene>
    <name evidence="2" type="ORF">GCK32_012568</name>
</gene>
<feature type="non-terminal residue" evidence="2">
    <location>
        <position position="1"/>
    </location>
</feature>
<proteinExistence type="predicted"/>